<sequence length="76" mass="8267">MRSVAVWSVQNKPADLSRLFERGSARVISSLHGSHARPPVTTPTAFRIVNCGGLLVTPVTTDKSKRMQDSSVSIIF</sequence>
<comment type="caution">
    <text evidence="1">The sequence shown here is derived from an EMBL/GenBank/DDBJ whole genome shotgun (WGS) entry which is preliminary data.</text>
</comment>
<gene>
    <name evidence="1" type="primary">Necator_chrIII.g10741</name>
    <name evidence="1" type="ORF">RB195_009976</name>
</gene>
<organism evidence="1 2">
    <name type="scientific">Necator americanus</name>
    <name type="common">Human hookworm</name>
    <dbReference type="NCBI Taxonomy" id="51031"/>
    <lineage>
        <taxon>Eukaryota</taxon>
        <taxon>Metazoa</taxon>
        <taxon>Ecdysozoa</taxon>
        <taxon>Nematoda</taxon>
        <taxon>Chromadorea</taxon>
        <taxon>Rhabditida</taxon>
        <taxon>Rhabditina</taxon>
        <taxon>Rhabditomorpha</taxon>
        <taxon>Strongyloidea</taxon>
        <taxon>Ancylostomatidae</taxon>
        <taxon>Bunostominae</taxon>
        <taxon>Necator</taxon>
    </lineage>
</organism>
<accession>A0ABR1CX68</accession>
<proteinExistence type="predicted"/>
<keyword evidence="2" id="KW-1185">Reference proteome</keyword>
<dbReference type="Proteomes" id="UP001303046">
    <property type="component" value="Unassembled WGS sequence"/>
</dbReference>
<evidence type="ECO:0000313" key="1">
    <source>
        <dbReference type="EMBL" id="KAK6742428.1"/>
    </source>
</evidence>
<protein>
    <submittedName>
        <fullName evidence="1">Uncharacterized protein</fullName>
    </submittedName>
</protein>
<dbReference type="EMBL" id="JAVFWL010000003">
    <property type="protein sequence ID" value="KAK6742428.1"/>
    <property type="molecule type" value="Genomic_DNA"/>
</dbReference>
<name>A0ABR1CX68_NECAM</name>
<reference evidence="1 2" key="1">
    <citation type="submission" date="2023-08" db="EMBL/GenBank/DDBJ databases">
        <title>A Necator americanus chromosomal reference genome.</title>
        <authorList>
            <person name="Ilik V."/>
            <person name="Petrzelkova K.J."/>
            <person name="Pardy F."/>
            <person name="Fuh T."/>
            <person name="Niatou-Singa F.S."/>
            <person name="Gouil Q."/>
            <person name="Baker L."/>
            <person name="Ritchie M.E."/>
            <person name="Jex A.R."/>
            <person name="Gazzola D."/>
            <person name="Li H."/>
            <person name="Toshio Fujiwara R."/>
            <person name="Zhan B."/>
            <person name="Aroian R.V."/>
            <person name="Pafco B."/>
            <person name="Schwarz E.M."/>
        </authorList>
    </citation>
    <scope>NUCLEOTIDE SEQUENCE [LARGE SCALE GENOMIC DNA]</scope>
    <source>
        <strain evidence="1 2">Aroian</strain>
        <tissue evidence="1">Whole animal</tissue>
    </source>
</reference>
<evidence type="ECO:0000313" key="2">
    <source>
        <dbReference type="Proteomes" id="UP001303046"/>
    </source>
</evidence>